<comment type="caution">
    <text evidence="1">The sequence shown here is derived from an EMBL/GenBank/DDBJ whole genome shotgun (WGS) entry which is preliminary data.</text>
</comment>
<protein>
    <submittedName>
        <fullName evidence="1">Uncharacterized protein</fullName>
    </submittedName>
</protein>
<dbReference type="AlphaFoldDB" id="A0A9P7YF17"/>
<evidence type="ECO:0000313" key="1">
    <source>
        <dbReference type="EMBL" id="KAG9232509.1"/>
    </source>
</evidence>
<organism evidence="1 2">
    <name type="scientific">Amylocarpus encephaloides</name>
    <dbReference type="NCBI Taxonomy" id="45428"/>
    <lineage>
        <taxon>Eukaryota</taxon>
        <taxon>Fungi</taxon>
        <taxon>Dikarya</taxon>
        <taxon>Ascomycota</taxon>
        <taxon>Pezizomycotina</taxon>
        <taxon>Leotiomycetes</taxon>
        <taxon>Helotiales</taxon>
        <taxon>Helotiales incertae sedis</taxon>
        <taxon>Amylocarpus</taxon>
    </lineage>
</organism>
<name>A0A9P7YF17_9HELO</name>
<evidence type="ECO:0000313" key="2">
    <source>
        <dbReference type="Proteomes" id="UP000824998"/>
    </source>
</evidence>
<dbReference type="EMBL" id="MU251545">
    <property type="protein sequence ID" value="KAG9232509.1"/>
    <property type="molecule type" value="Genomic_DNA"/>
</dbReference>
<proteinExistence type="predicted"/>
<dbReference type="Proteomes" id="UP000824998">
    <property type="component" value="Unassembled WGS sequence"/>
</dbReference>
<gene>
    <name evidence="1" type="ORF">BJ875DRAFT_486016</name>
</gene>
<sequence>MVAVALKSIHGFFFGGSSCSDDLGDKPVNASVYVVSHHGAIVMGQLMISYREKNGKAWNYVRPLPSIAPFLSMSPKEMALTSVFVSTDFQTRSPRIAQILPTLFAPVTHSYDIQQFQIRGSTSAGSMIEGL</sequence>
<reference evidence="1" key="1">
    <citation type="journal article" date="2021" name="IMA Fungus">
        <title>Genomic characterization of three marine fungi, including Emericellopsis atlantica sp. nov. with signatures of a generalist lifestyle and marine biomass degradation.</title>
        <authorList>
            <person name="Hagestad O.C."/>
            <person name="Hou L."/>
            <person name="Andersen J.H."/>
            <person name="Hansen E.H."/>
            <person name="Altermark B."/>
            <person name="Li C."/>
            <person name="Kuhnert E."/>
            <person name="Cox R.J."/>
            <person name="Crous P.W."/>
            <person name="Spatafora J.W."/>
            <person name="Lail K."/>
            <person name="Amirebrahimi M."/>
            <person name="Lipzen A."/>
            <person name="Pangilinan J."/>
            <person name="Andreopoulos W."/>
            <person name="Hayes R.D."/>
            <person name="Ng V."/>
            <person name="Grigoriev I.V."/>
            <person name="Jackson S.A."/>
            <person name="Sutton T.D.S."/>
            <person name="Dobson A.D.W."/>
            <person name="Rama T."/>
        </authorList>
    </citation>
    <scope>NUCLEOTIDE SEQUENCE</scope>
    <source>
        <strain evidence="1">TRa018bII</strain>
    </source>
</reference>
<keyword evidence="2" id="KW-1185">Reference proteome</keyword>
<dbReference type="OrthoDB" id="429813at2759"/>
<dbReference type="PROSITE" id="PS51257">
    <property type="entry name" value="PROKAR_LIPOPROTEIN"/>
    <property type="match status" value="1"/>
</dbReference>
<accession>A0A9P7YF17</accession>